<dbReference type="PANTHER" id="PTHR22957">
    <property type="entry name" value="TBC1 DOMAIN FAMILY MEMBER GTPASE-ACTIVATING PROTEIN"/>
    <property type="match status" value="1"/>
</dbReference>
<dbReference type="FunCoup" id="C4JVZ1">
    <property type="interactions" value="135"/>
</dbReference>
<dbReference type="RefSeq" id="XP_002583766.1">
    <property type="nucleotide sequence ID" value="XM_002583720.1"/>
</dbReference>
<gene>
    <name evidence="3" type="ORF">UREG_06733</name>
</gene>
<dbReference type="eggNOG" id="KOG2058">
    <property type="taxonomic scope" value="Eukaryota"/>
</dbReference>
<dbReference type="STRING" id="336963.C4JVZ1"/>
<dbReference type="GeneID" id="8442921"/>
<dbReference type="InterPro" id="IPR035969">
    <property type="entry name" value="Rab-GAP_TBC_sf"/>
</dbReference>
<dbReference type="OMA" id="MEGVHKG"/>
<feature type="compositionally biased region" description="Polar residues" evidence="1">
    <location>
        <begin position="241"/>
        <end position="254"/>
    </location>
</feature>
<dbReference type="VEuPathDB" id="FungiDB:UREG_06733"/>
<feature type="region of interest" description="Disordered" evidence="1">
    <location>
        <begin position="94"/>
        <end position="113"/>
    </location>
</feature>
<dbReference type="Gene3D" id="1.10.8.270">
    <property type="entry name" value="putative rabgap domain of human tbc1 domain family member 14 like domains"/>
    <property type="match status" value="2"/>
</dbReference>
<sequence length="451" mass="49858">MNSTKPQSQFQFPPLPDVPPPQPTRTLRRFQSHQNLSTKTQSVSRLQFNRSSGSKPDSHGNQPHTQAGPATPAHGRHRSNSDAASPTAVRNLVNLTQKPRSSTRKSGSMGFPGKRSGLEILLRDGPSENNLAAGLDELRYLILSTRVDADGDGMSPHRIYVWLALLNIPPLPTDEYLSLVHRGRSPVYTKIRNDTFRTLATDPLFKRRVTEASLIRLLNAVAWKIHDSSGGKSSKAKPKSLTLSNTTRHSSKLSAETLPSPISEDAPHQPSSQTNSADPAIYVQGMNVLCAPFLYASRSEVEAFALFHHFVTQECPGYIRGAMDGVHKGLKLVDKCLEIVEPKLAYHLFSKGMFAELYAFPSVLTLCACTPPLPEVLHLWDFLFAYGPHLNILCIVAQLIRMRDTLLASSSPNKLLRSFPSLDAKEITALTVLIVKKIPDELYEQLVQHAK</sequence>
<accession>C4JVZ1</accession>
<evidence type="ECO:0000313" key="3">
    <source>
        <dbReference type="EMBL" id="EEP81868.1"/>
    </source>
</evidence>
<dbReference type="Gene3D" id="1.10.472.80">
    <property type="entry name" value="Ypt/Rab-GAP domain of gyp1p, domain 3"/>
    <property type="match status" value="1"/>
</dbReference>
<dbReference type="EMBL" id="CH476618">
    <property type="protein sequence ID" value="EEP81868.1"/>
    <property type="molecule type" value="Genomic_DNA"/>
</dbReference>
<dbReference type="PANTHER" id="PTHR22957:SF263">
    <property type="entry name" value="MITOTIC CHECK POINT PROTEIN BUB2"/>
    <property type="match status" value="1"/>
</dbReference>
<dbReference type="GO" id="GO:0005096">
    <property type="term" value="F:GTPase activator activity"/>
    <property type="evidence" value="ECO:0007669"/>
    <property type="project" value="TreeGrafter"/>
</dbReference>
<proteinExistence type="predicted"/>
<feature type="domain" description="Rab-GAP TBC" evidence="2">
    <location>
        <begin position="152"/>
        <end position="387"/>
    </location>
</feature>
<dbReference type="InParanoid" id="C4JVZ1"/>
<dbReference type="PROSITE" id="PS50086">
    <property type="entry name" value="TBC_RABGAP"/>
    <property type="match status" value="1"/>
</dbReference>
<dbReference type="OrthoDB" id="10263206at2759"/>
<dbReference type="Pfam" id="PF00566">
    <property type="entry name" value="RabGAP-TBC"/>
    <property type="match status" value="1"/>
</dbReference>
<keyword evidence="4" id="KW-1185">Reference proteome</keyword>
<dbReference type="FunFam" id="1.10.8.270:FF:000039">
    <property type="entry name" value="Cell division control protein 16"/>
    <property type="match status" value="1"/>
</dbReference>
<dbReference type="Proteomes" id="UP000002058">
    <property type="component" value="Unassembled WGS sequence"/>
</dbReference>
<dbReference type="GO" id="GO:0044732">
    <property type="term" value="C:mitotic spindle pole body"/>
    <property type="evidence" value="ECO:0007669"/>
    <property type="project" value="TreeGrafter"/>
</dbReference>
<dbReference type="AlphaFoldDB" id="C4JVZ1"/>
<feature type="compositionally biased region" description="Pro residues" evidence="1">
    <location>
        <begin position="13"/>
        <end position="23"/>
    </location>
</feature>
<dbReference type="FunFam" id="1.10.472.80:FF:000026">
    <property type="entry name" value="Mitotic check point protein (Bub2)"/>
    <property type="match status" value="1"/>
</dbReference>
<dbReference type="GO" id="GO:0031030">
    <property type="term" value="P:negative regulation of septation initiation signaling"/>
    <property type="evidence" value="ECO:0007669"/>
    <property type="project" value="TreeGrafter"/>
</dbReference>
<protein>
    <submittedName>
        <fullName evidence="3">Cell division control protein 16</fullName>
    </submittedName>
</protein>
<feature type="compositionally biased region" description="Polar residues" evidence="1">
    <location>
        <begin position="1"/>
        <end position="11"/>
    </location>
</feature>
<dbReference type="InterPro" id="IPR000195">
    <property type="entry name" value="Rab-GAP-TBC_dom"/>
</dbReference>
<feature type="compositionally biased region" description="Polar residues" evidence="1">
    <location>
        <begin position="94"/>
        <end position="106"/>
    </location>
</feature>
<dbReference type="SMART" id="SM00164">
    <property type="entry name" value="TBC"/>
    <property type="match status" value="1"/>
</dbReference>
<feature type="compositionally biased region" description="Polar residues" evidence="1">
    <location>
        <begin position="32"/>
        <end position="65"/>
    </location>
</feature>
<organism evidence="3 4">
    <name type="scientific">Uncinocarpus reesii (strain UAMH 1704)</name>
    <dbReference type="NCBI Taxonomy" id="336963"/>
    <lineage>
        <taxon>Eukaryota</taxon>
        <taxon>Fungi</taxon>
        <taxon>Dikarya</taxon>
        <taxon>Ascomycota</taxon>
        <taxon>Pezizomycotina</taxon>
        <taxon>Eurotiomycetes</taxon>
        <taxon>Eurotiomycetidae</taxon>
        <taxon>Onygenales</taxon>
        <taxon>Onygenaceae</taxon>
        <taxon>Uncinocarpus</taxon>
    </lineage>
</organism>
<dbReference type="KEGG" id="ure:UREG_06733"/>
<evidence type="ECO:0000259" key="2">
    <source>
        <dbReference type="PROSITE" id="PS50086"/>
    </source>
</evidence>
<feature type="region of interest" description="Disordered" evidence="1">
    <location>
        <begin position="227"/>
        <end position="277"/>
    </location>
</feature>
<evidence type="ECO:0000256" key="1">
    <source>
        <dbReference type="SAM" id="MobiDB-lite"/>
    </source>
</evidence>
<dbReference type="SUPFAM" id="SSF47923">
    <property type="entry name" value="Ypt/Rab-GAP domain of gyp1p"/>
    <property type="match status" value="2"/>
</dbReference>
<name>C4JVZ1_UNCRE</name>
<dbReference type="HOGENOM" id="CLU_029367_3_0_1"/>
<dbReference type="GO" id="GO:0051301">
    <property type="term" value="P:cell division"/>
    <property type="evidence" value="ECO:0007669"/>
    <property type="project" value="UniProtKB-KW"/>
</dbReference>
<feature type="region of interest" description="Disordered" evidence="1">
    <location>
        <begin position="1"/>
        <end position="89"/>
    </location>
</feature>
<evidence type="ECO:0000313" key="4">
    <source>
        <dbReference type="Proteomes" id="UP000002058"/>
    </source>
</evidence>
<keyword evidence="3" id="KW-0131">Cell cycle</keyword>
<reference evidence="4" key="1">
    <citation type="journal article" date="2009" name="Genome Res.">
        <title>Comparative genomic analyses of the human fungal pathogens Coccidioides and their relatives.</title>
        <authorList>
            <person name="Sharpton T.J."/>
            <person name="Stajich J.E."/>
            <person name="Rounsley S.D."/>
            <person name="Gardner M.J."/>
            <person name="Wortman J.R."/>
            <person name="Jordar V.S."/>
            <person name="Maiti R."/>
            <person name="Kodira C.D."/>
            <person name="Neafsey D.E."/>
            <person name="Zeng Q."/>
            <person name="Hung C.-Y."/>
            <person name="McMahan C."/>
            <person name="Muszewska A."/>
            <person name="Grynberg M."/>
            <person name="Mandel M.A."/>
            <person name="Kellner E.M."/>
            <person name="Barker B.M."/>
            <person name="Galgiani J.N."/>
            <person name="Orbach M.J."/>
            <person name="Kirkland T.N."/>
            <person name="Cole G.T."/>
            <person name="Henn M.R."/>
            <person name="Birren B.W."/>
            <person name="Taylor J.W."/>
        </authorList>
    </citation>
    <scope>NUCLEOTIDE SEQUENCE [LARGE SCALE GENOMIC DNA]</scope>
    <source>
        <strain evidence="4">UAMH 1704</strain>
    </source>
</reference>
<keyword evidence="3" id="KW-0132">Cell division</keyword>